<name>A0A0A9FD52_ARUDO</name>
<dbReference type="AlphaFoldDB" id="A0A0A9FD52"/>
<feature type="region of interest" description="Disordered" evidence="1">
    <location>
        <begin position="1"/>
        <end position="21"/>
    </location>
</feature>
<reference evidence="2" key="1">
    <citation type="submission" date="2014-09" db="EMBL/GenBank/DDBJ databases">
        <authorList>
            <person name="Magalhaes I.L.F."/>
            <person name="Oliveira U."/>
            <person name="Santos F.R."/>
            <person name="Vidigal T.H.D.A."/>
            <person name="Brescovit A.D."/>
            <person name="Santos A.J."/>
        </authorList>
    </citation>
    <scope>NUCLEOTIDE SEQUENCE</scope>
    <source>
        <tissue evidence="2">Shoot tissue taken approximately 20 cm above the soil surface</tissue>
    </source>
</reference>
<dbReference type="EMBL" id="GBRH01189830">
    <property type="protein sequence ID" value="JAE08066.1"/>
    <property type="molecule type" value="Transcribed_RNA"/>
</dbReference>
<reference evidence="2" key="2">
    <citation type="journal article" date="2015" name="Data Brief">
        <title>Shoot transcriptome of the giant reed, Arundo donax.</title>
        <authorList>
            <person name="Barrero R.A."/>
            <person name="Guerrero F.D."/>
            <person name="Moolhuijzen P."/>
            <person name="Goolsby J.A."/>
            <person name="Tidwell J."/>
            <person name="Bellgard S.E."/>
            <person name="Bellgard M.I."/>
        </authorList>
    </citation>
    <scope>NUCLEOTIDE SEQUENCE</scope>
    <source>
        <tissue evidence="2">Shoot tissue taken approximately 20 cm above the soil surface</tissue>
    </source>
</reference>
<feature type="compositionally biased region" description="Basic and acidic residues" evidence="1">
    <location>
        <begin position="1"/>
        <end position="10"/>
    </location>
</feature>
<accession>A0A0A9FD52</accession>
<organism evidence="2">
    <name type="scientific">Arundo donax</name>
    <name type="common">Giant reed</name>
    <name type="synonym">Donax arundinaceus</name>
    <dbReference type="NCBI Taxonomy" id="35708"/>
    <lineage>
        <taxon>Eukaryota</taxon>
        <taxon>Viridiplantae</taxon>
        <taxon>Streptophyta</taxon>
        <taxon>Embryophyta</taxon>
        <taxon>Tracheophyta</taxon>
        <taxon>Spermatophyta</taxon>
        <taxon>Magnoliopsida</taxon>
        <taxon>Liliopsida</taxon>
        <taxon>Poales</taxon>
        <taxon>Poaceae</taxon>
        <taxon>PACMAD clade</taxon>
        <taxon>Arundinoideae</taxon>
        <taxon>Arundineae</taxon>
        <taxon>Arundo</taxon>
    </lineage>
</organism>
<evidence type="ECO:0000313" key="2">
    <source>
        <dbReference type="EMBL" id="JAE08066.1"/>
    </source>
</evidence>
<proteinExistence type="predicted"/>
<protein>
    <submittedName>
        <fullName evidence="2">Uncharacterized protein</fullName>
    </submittedName>
</protein>
<sequence>MPSKVTERGTKGRTIPLSLGSGMSSEIAKSLSGLLTTA</sequence>
<evidence type="ECO:0000256" key="1">
    <source>
        <dbReference type="SAM" id="MobiDB-lite"/>
    </source>
</evidence>